<evidence type="ECO:0000256" key="12">
    <source>
        <dbReference type="ARBA" id="ARBA00023136"/>
    </source>
</evidence>
<keyword evidence="9" id="KW-0833">Ubl conjugation pathway</keyword>
<comment type="catalytic activity">
    <reaction evidence="1">
        <text>S-ubiquitinyl-[E2 ubiquitin-conjugating enzyme]-L-cysteine + [acceptor protein]-L-lysine = [E2 ubiquitin-conjugating enzyme]-L-cysteine + N(6)-ubiquitinyl-[acceptor protein]-L-lysine.</text>
        <dbReference type="EC" id="2.3.2.27"/>
    </reaction>
</comment>
<organism evidence="17 18">
    <name type="scientific">Erythroxylum novogranatense</name>
    <dbReference type="NCBI Taxonomy" id="1862640"/>
    <lineage>
        <taxon>Eukaryota</taxon>
        <taxon>Viridiplantae</taxon>
        <taxon>Streptophyta</taxon>
        <taxon>Embryophyta</taxon>
        <taxon>Tracheophyta</taxon>
        <taxon>Spermatophyta</taxon>
        <taxon>Magnoliopsida</taxon>
        <taxon>eudicotyledons</taxon>
        <taxon>Gunneridae</taxon>
        <taxon>Pentapetalae</taxon>
        <taxon>rosids</taxon>
        <taxon>fabids</taxon>
        <taxon>Malpighiales</taxon>
        <taxon>Erythroxylaceae</taxon>
        <taxon>Erythroxylum</taxon>
    </lineage>
</organism>
<reference evidence="17 18" key="1">
    <citation type="submission" date="2021-09" db="EMBL/GenBank/DDBJ databases">
        <title>Genomic insights and catalytic innovation underlie evolution of tropane alkaloids biosynthesis.</title>
        <authorList>
            <person name="Wang Y.-J."/>
            <person name="Tian T."/>
            <person name="Huang J.-P."/>
            <person name="Huang S.-X."/>
        </authorList>
    </citation>
    <scope>NUCLEOTIDE SEQUENCE [LARGE SCALE GENOMIC DNA]</scope>
    <source>
        <strain evidence="17">KIB-2018</strain>
        <tissue evidence="17">Leaf</tissue>
    </source>
</reference>
<dbReference type="Gene3D" id="3.30.40.10">
    <property type="entry name" value="Zinc/RING finger domain, C3HC4 (zinc finger)"/>
    <property type="match status" value="1"/>
</dbReference>
<comment type="subcellular location">
    <subcellularLocation>
        <location evidence="2">Membrane</location>
        <topology evidence="2">Single-pass membrane protein</topology>
    </subcellularLocation>
</comment>
<dbReference type="PROSITE" id="PS50089">
    <property type="entry name" value="ZF_RING_2"/>
    <property type="match status" value="1"/>
</dbReference>
<accession>A0AAV8U7I4</accession>
<evidence type="ECO:0000256" key="9">
    <source>
        <dbReference type="ARBA" id="ARBA00022786"/>
    </source>
</evidence>
<comment type="pathway">
    <text evidence="3">Protein modification; protein ubiquitination.</text>
</comment>
<dbReference type="Proteomes" id="UP001159364">
    <property type="component" value="Linkage Group LG01"/>
</dbReference>
<evidence type="ECO:0000256" key="11">
    <source>
        <dbReference type="ARBA" id="ARBA00022989"/>
    </source>
</evidence>
<evidence type="ECO:0000256" key="5">
    <source>
        <dbReference type="ARBA" id="ARBA00022679"/>
    </source>
</evidence>
<name>A0AAV8U7I4_9ROSI</name>
<evidence type="ECO:0000313" key="17">
    <source>
        <dbReference type="EMBL" id="KAJ8774059.1"/>
    </source>
</evidence>
<keyword evidence="11 15" id="KW-1133">Transmembrane helix</keyword>
<dbReference type="InterPro" id="IPR001841">
    <property type="entry name" value="Znf_RING"/>
</dbReference>
<evidence type="ECO:0000256" key="4">
    <source>
        <dbReference type="ARBA" id="ARBA00012483"/>
    </source>
</evidence>
<sequence length="272" mass="30483">MSTNSSLVPQASNFSSTSLTVILTTVLLVCFFIGFFSIYFCRYFMHNIISTLHFRRTPSGNIVNPANVSVNQGLDPALVQIFPTFTYSGIKGFQCDKFGIECAICLVEFTDDNLLRLITVCYHVFHKECIDLWFESLKTCPVCRGDLDLPKETLEKTLALDHSSDIHNVGTLENAVSITIQQDGDGNLERVPHDDDTPLLKQEEEDRHTLRLQEHVKEKIIRGHSAVRSCIAFGDFSTHKNGVVIHLALKSLDHHQDGLGHPKVAEQMGKLV</sequence>
<dbReference type="PANTHER" id="PTHR14155:SF521">
    <property type="entry name" value="RING-H2 FINGER PROTEIN ATL30"/>
    <property type="match status" value="1"/>
</dbReference>
<keyword evidence="12 15" id="KW-0472">Membrane</keyword>
<evidence type="ECO:0000313" key="18">
    <source>
        <dbReference type="Proteomes" id="UP001159364"/>
    </source>
</evidence>
<evidence type="ECO:0000256" key="7">
    <source>
        <dbReference type="ARBA" id="ARBA00022723"/>
    </source>
</evidence>
<comment type="similarity">
    <text evidence="13">Belongs to the RING-type zinc finger family. ATL subfamily.</text>
</comment>
<dbReference type="SMART" id="SM00184">
    <property type="entry name" value="RING"/>
    <property type="match status" value="1"/>
</dbReference>
<dbReference type="Pfam" id="PF13639">
    <property type="entry name" value="zf-RING_2"/>
    <property type="match status" value="1"/>
</dbReference>
<dbReference type="GO" id="GO:0008270">
    <property type="term" value="F:zinc ion binding"/>
    <property type="evidence" value="ECO:0007669"/>
    <property type="project" value="UniProtKB-KW"/>
</dbReference>
<feature type="domain" description="RING-type" evidence="16">
    <location>
        <begin position="102"/>
        <end position="144"/>
    </location>
</feature>
<keyword evidence="5" id="KW-0808">Transferase</keyword>
<evidence type="ECO:0000256" key="2">
    <source>
        <dbReference type="ARBA" id="ARBA00004167"/>
    </source>
</evidence>
<evidence type="ECO:0000256" key="15">
    <source>
        <dbReference type="SAM" id="Phobius"/>
    </source>
</evidence>
<keyword evidence="18" id="KW-1185">Reference proteome</keyword>
<gene>
    <name evidence="17" type="ORF">K2173_009490</name>
</gene>
<dbReference type="InterPro" id="IPR013083">
    <property type="entry name" value="Znf_RING/FYVE/PHD"/>
</dbReference>
<dbReference type="AlphaFoldDB" id="A0AAV8U7I4"/>
<feature type="transmembrane region" description="Helical" evidence="15">
    <location>
        <begin position="20"/>
        <end position="45"/>
    </location>
</feature>
<dbReference type="EC" id="2.3.2.27" evidence="4"/>
<dbReference type="FunFam" id="3.30.40.10:FF:000187">
    <property type="entry name" value="E3 ubiquitin-protein ligase ATL6"/>
    <property type="match status" value="1"/>
</dbReference>
<keyword evidence="6 15" id="KW-0812">Transmembrane</keyword>
<dbReference type="GO" id="GO:0061630">
    <property type="term" value="F:ubiquitin protein ligase activity"/>
    <property type="evidence" value="ECO:0007669"/>
    <property type="project" value="UniProtKB-EC"/>
</dbReference>
<dbReference type="SUPFAM" id="SSF57850">
    <property type="entry name" value="RING/U-box"/>
    <property type="match status" value="1"/>
</dbReference>
<evidence type="ECO:0000256" key="3">
    <source>
        <dbReference type="ARBA" id="ARBA00004906"/>
    </source>
</evidence>
<dbReference type="EMBL" id="JAIWQS010000001">
    <property type="protein sequence ID" value="KAJ8774059.1"/>
    <property type="molecule type" value="Genomic_DNA"/>
</dbReference>
<dbReference type="GO" id="GO:0016020">
    <property type="term" value="C:membrane"/>
    <property type="evidence" value="ECO:0007669"/>
    <property type="project" value="UniProtKB-SubCell"/>
</dbReference>
<comment type="caution">
    <text evidence="17">The sequence shown here is derived from an EMBL/GenBank/DDBJ whole genome shotgun (WGS) entry which is preliminary data.</text>
</comment>
<dbReference type="PANTHER" id="PTHR14155">
    <property type="entry name" value="RING FINGER DOMAIN-CONTAINING"/>
    <property type="match status" value="1"/>
</dbReference>
<evidence type="ECO:0000256" key="10">
    <source>
        <dbReference type="ARBA" id="ARBA00022833"/>
    </source>
</evidence>
<keyword evidence="8 14" id="KW-0863">Zinc-finger</keyword>
<evidence type="ECO:0000256" key="14">
    <source>
        <dbReference type="PROSITE-ProRule" id="PRU00175"/>
    </source>
</evidence>
<evidence type="ECO:0000256" key="13">
    <source>
        <dbReference type="ARBA" id="ARBA00024209"/>
    </source>
</evidence>
<evidence type="ECO:0000256" key="8">
    <source>
        <dbReference type="ARBA" id="ARBA00022771"/>
    </source>
</evidence>
<dbReference type="InterPro" id="IPR053238">
    <property type="entry name" value="RING-H2_zinc_finger"/>
</dbReference>
<proteinExistence type="inferred from homology"/>
<evidence type="ECO:0000259" key="16">
    <source>
        <dbReference type="PROSITE" id="PS50089"/>
    </source>
</evidence>
<protein>
    <recommendedName>
        <fullName evidence="4">RING-type E3 ubiquitin transferase</fullName>
        <ecNumber evidence="4">2.3.2.27</ecNumber>
    </recommendedName>
</protein>
<keyword evidence="10" id="KW-0862">Zinc</keyword>
<evidence type="ECO:0000256" key="6">
    <source>
        <dbReference type="ARBA" id="ARBA00022692"/>
    </source>
</evidence>
<evidence type="ECO:0000256" key="1">
    <source>
        <dbReference type="ARBA" id="ARBA00000900"/>
    </source>
</evidence>
<keyword evidence="7" id="KW-0479">Metal-binding</keyword>